<dbReference type="InterPro" id="IPR020846">
    <property type="entry name" value="MFS_dom"/>
</dbReference>
<dbReference type="Pfam" id="PF11700">
    <property type="entry name" value="ATG22"/>
    <property type="match status" value="1"/>
</dbReference>
<keyword evidence="5 10" id="KW-0812">Transmembrane</keyword>
<reference evidence="13" key="2">
    <citation type="submission" date="2021-01" db="EMBL/GenBank/DDBJ databases">
        <authorList>
            <person name="Schikora-Tamarit M.A."/>
        </authorList>
    </citation>
    <scope>NUCLEOTIDE SEQUENCE</scope>
    <source>
        <strain evidence="13">CBS2887</strain>
    </source>
</reference>
<evidence type="ECO:0000256" key="7">
    <source>
        <dbReference type="ARBA" id="ARBA00022989"/>
    </source>
</evidence>
<dbReference type="PANTHER" id="PTHR23519:SF1">
    <property type="entry name" value="AUTOPHAGY-RELATED PROTEIN 22"/>
    <property type="match status" value="1"/>
</dbReference>
<keyword evidence="8 10" id="KW-0072">Autophagy</keyword>
<feature type="transmembrane region" description="Helical" evidence="10">
    <location>
        <begin position="205"/>
        <end position="224"/>
    </location>
</feature>
<feature type="transmembrane region" description="Helical" evidence="10">
    <location>
        <begin position="329"/>
        <end position="348"/>
    </location>
</feature>
<feature type="transmembrane region" description="Helical" evidence="10">
    <location>
        <begin position="492"/>
        <end position="513"/>
    </location>
</feature>
<accession>A0A9P8Q0U6</accession>
<keyword evidence="14" id="KW-1185">Reference proteome</keyword>
<evidence type="ECO:0000313" key="14">
    <source>
        <dbReference type="Proteomes" id="UP000774326"/>
    </source>
</evidence>
<dbReference type="GO" id="GO:0005774">
    <property type="term" value="C:vacuolar membrane"/>
    <property type="evidence" value="ECO:0007669"/>
    <property type="project" value="UniProtKB-SubCell"/>
</dbReference>
<keyword evidence="9 10" id="KW-0472">Membrane</keyword>
<gene>
    <name evidence="13" type="ORF">WICPIJ_007950</name>
</gene>
<feature type="domain" description="Major facilitator superfamily (MFS) profile" evidence="12">
    <location>
        <begin position="390"/>
        <end position="593"/>
    </location>
</feature>
<comment type="similarity">
    <text evidence="2 10">Belongs to the ATG22 family.</text>
</comment>
<feature type="transmembrane region" description="Helical" evidence="10">
    <location>
        <begin position="391"/>
        <end position="415"/>
    </location>
</feature>
<proteinExistence type="inferred from homology"/>
<evidence type="ECO:0000259" key="12">
    <source>
        <dbReference type="PROSITE" id="PS50850"/>
    </source>
</evidence>
<feature type="compositionally biased region" description="Low complexity" evidence="11">
    <location>
        <begin position="37"/>
        <end position="46"/>
    </location>
</feature>
<evidence type="ECO:0000313" key="13">
    <source>
        <dbReference type="EMBL" id="KAH3681090.1"/>
    </source>
</evidence>
<dbReference type="OrthoDB" id="42657at2759"/>
<dbReference type="CDD" id="cd17483">
    <property type="entry name" value="MFS_Atg22_like"/>
    <property type="match status" value="1"/>
</dbReference>
<feature type="compositionally biased region" description="Polar residues" evidence="11">
    <location>
        <begin position="7"/>
        <end position="30"/>
    </location>
</feature>
<evidence type="ECO:0000256" key="9">
    <source>
        <dbReference type="ARBA" id="ARBA00023136"/>
    </source>
</evidence>
<name>A0A9P8Q0U6_WICPI</name>
<feature type="transmembrane region" description="Helical" evidence="10">
    <location>
        <begin position="556"/>
        <end position="575"/>
    </location>
</feature>
<evidence type="ECO:0000256" key="10">
    <source>
        <dbReference type="RuleBase" id="RU363073"/>
    </source>
</evidence>
<evidence type="ECO:0000256" key="4">
    <source>
        <dbReference type="ARBA" id="ARBA00022554"/>
    </source>
</evidence>
<feature type="transmembrane region" description="Helical" evidence="10">
    <location>
        <begin position="525"/>
        <end position="544"/>
    </location>
</feature>
<feature type="transmembrane region" description="Helical" evidence="10">
    <location>
        <begin position="296"/>
        <end position="317"/>
    </location>
</feature>
<evidence type="ECO:0000256" key="2">
    <source>
        <dbReference type="ARBA" id="ARBA00006978"/>
    </source>
</evidence>
<comment type="caution">
    <text evidence="13">The sequence shown here is derived from an EMBL/GenBank/DDBJ whole genome shotgun (WGS) entry which is preliminary data.</text>
</comment>
<dbReference type="SUPFAM" id="SSF103473">
    <property type="entry name" value="MFS general substrate transporter"/>
    <property type="match status" value="1"/>
</dbReference>
<dbReference type="Proteomes" id="UP000774326">
    <property type="component" value="Unassembled WGS sequence"/>
</dbReference>
<dbReference type="InterPro" id="IPR044738">
    <property type="entry name" value="Atg22"/>
</dbReference>
<feature type="transmembrane region" description="Helical" evidence="10">
    <location>
        <begin position="160"/>
        <end position="185"/>
    </location>
</feature>
<evidence type="ECO:0000256" key="6">
    <source>
        <dbReference type="ARBA" id="ARBA00022970"/>
    </source>
</evidence>
<feature type="transmembrane region" description="Helical" evidence="10">
    <location>
        <begin position="427"/>
        <end position="448"/>
    </location>
</feature>
<dbReference type="InterPro" id="IPR050495">
    <property type="entry name" value="ATG22/LtaA_families"/>
</dbReference>
<dbReference type="AlphaFoldDB" id="A0A9P8Q0U6"/>
<comment type="subcellular location">
    <subcellularLocation>
        <location evidence="1 10">Vacuole membrane</location>
        <topology evidence="1 10">Multi-pass membrane protein</topology>
    </subcellularLocation>
</comment>
<dbReference type="PANTHER" id="PTHR23519">
    <property type="entry name" value="AUTOPHAGY-RELATED PROTEIN 22"/>
    <property type="match status" value="1"/>
</dbReference>
<feature type="region of interest" description="Disordered" evidence="11">
    <location>
        <begin position="1"/>
        <end position="58"/>
    </location>
</feature>
<evidence type="ECO:0000256" key="8">
    <source>
        <dbReference type="ARBA" id="ARBA00023006"/>
    </source>
</evidence>
<keyword evidence="6 10" id="KW-0029">Amino-acid transport</keyword>
<dbReference type="GO" id="GO:0022857">
    <property type="term" value="F:transmembrane transporter activity"/>
    <property type="evidence" value="ECO:0007669"/>
    <property type="project" value="InterPro"/>
</dbReference>
<feature type="transmembrane region" description="Helical" evidence="10">
    <location>
        <begin position="231"/>
        <end position="254"/>
    </location>
</feature>
<comment type="function">
    <text evidence="10">Vacuolar effluxer which mediate the efflux of amino acids resulting from autophagic degradation. The release of autophagic amino acids allows the maintenance of protein synthesis and viability during nitrogen starvation.</text>
</comment>
<organism evidence="13 14">
    <name type="scientific">Wickerhamomyces pijperi</name>
    <name type="common">Yeast</name>
    <name type="synonym">Pichia pijperi</name>
    <dbReference type="NCBI Taxonomy" id="599730"/>
    <lineage>
        <taxon>Eukaryota</taxon>
        <taxon>Fungi</taxon>
        <taxon>Dikarya</taxon>
        <taxon>Ascomycota</taxon>
        <taxon>Saccharomycotina</taxon>
        <taxon>Saccharomycetes</taxon>
        <taxon>Phaffomycetales</taxon>
        <taxon>Wickerhamomycetaceae</taxon>
        <taxon>Wickerhamomyces</taxon>
    </lineage>
</organism>
<feature type="transmembrane region" description="Helical" evidence="10">
    <location>
        <begin position="460"/>
        <end position="480"/>
    </location>
</feature>
<dbReference type="EMBL" id="JAEUBG010004599">
    <property type="protein sequence ID" value="KAH3681090.1"/>
    <property type="molecule type" value="Genomic_DNA"/>
</dbReference>
<dbReference type="GO" id="GO:0006914">
    <property type="term" value="P:autophagy"/>
    <property type="evidence" value="ECO:0007669"/>
    <property type="project" value="UniProtKB-KW"/>
</dbReference>
<reference evidence="13" key="1">
    <citation type="journal article" date="2021" name="Open Biol.">
        <title>Shared evolutionary footprints suggest mitochondrial oxidative damage underlies multiple complex I losses in fungi.</title>
        <authorList>
            <person name="Schikora-Tamarit M.A."/>
            <person name="Marcet-Houben M."/>
            <person name="Nosek J."/>
            <person name="Gabaldon T."/>
        </authorList>
    </citation>
    <scope>NUCLEOTIDE SEQUENCE</scope>
    <source>
        <strain evidence="13">CBS2887</strain>
    </source>
</reference>
<dbReference type="PROSITE" id="PS50850">
    <property type="entry name" value="MFS"/>
    <property type="match status" value="1"/>
</dbReference>
<dbReference type="InterPro" id="IPR024671">
    <property type="entry name" value="Atg22-like"/>
</dbReference>
<keyword evidence="3 10" id="KW-0813">Transport</keyword>
<keyword evidence="7 10" id="KW-1133">Transmembrane helix</keyword>
<evidence type="ECO:0000256" key="11">
    <source>
        <dbReference type="SAM" id="MobiDB-lite"/>
    </source>
</evidence>
<sequence length="593" mass="65616">MDFFKSLLSTSKDQQTISRPRPVTSESQTPLLPIDRTNAATATSSQAEEESPEEGTEYTTASEILGWLLYALATEPFVVSAMGTYVPLLLEQYARDNGVRLDDHSLKCVTGDPLIPGQPILPPPPPSINGTTTEVITESLMLLFARSVNHNKEKERQVRCVLYVMGYYIDTSSFALYTFSLSVLVQTLTVISMSGAADRGHYRKHLLLVFGLLGALATTSFGWLDDKRYYLASLLAVFAISCFGAVNVCGNSYLPILTSNSKEIRSLQELEGEQSEEDQKATALLKSNLTTRLSGLGAAVGYASALVVQLITIFIVIKTGTTTSSIQIAISFVGIWWFVFLLPLFWLLKSRLTAPSLPNLNPDQSIVFQYVKYGWRTLFISIKHASTLKDVLIYLLGWFIISDSVTTMNSTAILFAKTELLMTTPQLVLISMLTVISAIIGSVAIPKLQAAYSVSPKLSMIYVILWASVIPLYGILGFFFENIGLKSQIEMFFLAVWYGISMGGLATVSRSLFSLLIPKGKESTFFSLFAVTDKGSSIVGPMVVGLITDKMHDIRYCFWFLLALMWLSLPVWYLLDVERGAVEARELEFVEEE</sequence>
<dbReference type="GO" id="GO:0032974">
    <property type="term" value="P:amino acid transmembrane export from vacuole"/>
    <property type="evidence" value="ECO:0007669"/>
    <property type="project" value="InterPro"/>
</dbReference>
<evidence type="ECO:0000256" key="5">
    <source>
        <dbReference type="ARBA" id="ARBA00022692"/>
    </source>
</evidence>
<evidence type="ECO:0000256" key="1">
    <source>
        <dbReference type="ARBA" id="ARBA00004128"/>
    </source>
</evidence>
<protein>
    <recommendedName>
        <fullName evidence="10">Autophagy-related protein</fullName>
    </recommendedName>
</protein>
<keyword evidence="4 10" id="KW-0926">Vacuole</keyword>
<feature type="compositionally biased region" description="Acidic residues" evidence="11">
    <location>
        <begin position="47"/>
        <end position="56"/>
    </location>
</feature>
<dbReference type="Gene3D" id="1.20.1250.20">
    <property type="entry name" value="MFS general substrate transporter like domains"/>
    <property type="match status" value="1"/>
</dbReference>
<dbReference type="InterPro" id="IPR036259">
    <property type="entry name" value="MFS_trans_sf"/>
</dbReference>
<evidence type="ECO:0000256" key="3">
    <source>
        <dbReference type="ARBA" id="ARBA00022448"/>
    </source>
</evidence>